<evidence type="ECO:0000256" key="9">
    <source>
        <dbReference type="ARBA" id="ARBA00042864"/>
    </source>
</evidence>
<dbReference type="SUPFAM" id="SSF52440">
    <property type="entry name" value="PreATP-grasp domain"/>
    <property type="match status" value="1"/>
</dbReference>
<dbReference type="PROSITE" id="PS50975">
    <property type="entry name" value="ATP_GRASP"/>
    <property type="match status" value="1"/>
</dbReference>
<gene>
    <name evidence="12" type="ORF">ALOHA_HF4000APKG3D20ctg1g24</name>
</gene>
<dbReference type="Pfam" id="PF02843">
    <property type="entry name" value="GARS_C"/>
    <property type="match status" value="1"/>
</dbReference>
<feature type="region of interest" description="Disordered" evidence="10">
    <location>
        <begin position="1"/>
        <end position="22"/>
    </location>
</feature>
<accession>B3T7B7</accession>
<dbReference type="HAMAP" id="MF_00138">
    <property type="entry name" value="GARS"/>
    <property type="match status" value="1"/>
</dbReference>
<dbReference type="GO" id="GO:0004637">
    <property type="term" value="F:phosphoribosylamine-glycine ligase activity"/>
    <property type="evidence" value="ECO:0007669"/>
    <property type="project" value="UniProtKB-EC"/>
</dbReference>
<dbReference type="GO" id="GO:0046872">
    <property type="term" value="F:metal ion binding"/>
    <property type="evidence" value="ECO:0007669"/>
    <property type="project" value="InterPro"/>
</dbReference>
<dbReference type="Gene3D" id="3.30.470.20">
    <property type="entry name" value="ATP-grasp fold, B domain"/>
    <property type="match status" value="1"/>
</dbReference>
<feature type="compositionally biased region" description="Polar residues" evidence="10">
    <location>
        <begin position="7"/>
        <end position="22"/>
    </location>
</feature>
<comment type="similarity">
    <text evidence="7">Belongs to the GARS family.</text>
</comment>
<evidence type="ECO:0000256" key="6">
    <source>
        <dbReference type="ARBA" id="ARBA00022840"/>
    </source>
</evidence>
<protein>
    <recommendedName>
        <fullName evidence="2">phosphoribosylamine--glycine ligase</fullName>
        <ecNumber evidence="2">6.3.4.13</ecNumber>
    </recommendedName>
    <alternativeName>
        <fullName evidence="8">Glycinamide ribonucleotide synthetase</fullName>
    </alternativeName>
    <alternativeName>
        <fullName evidence="9">Phosphoribosylglycinamide synthetase</fullName>
    </alternativeName>
</protein>
<evidence type="ECO:0000256" key="2">
    <source>
        <dbReference type="ARBA" id="ARBA00013255"/>
    </source>
</evidence>
<dbReference type="UniPathway" id="UPA00074">
    <property type="reaction ID" value="UER00125"/>
</dbReference>
<keyword evidence="3" id="KW-0436">Ligase</keyword>
<evidence type="ECO:0000256" key="3">
    <source>
        <dbReference type="ARBA" id="ARBA00022598"/>
    </source>
</evidence>
<dbReference type="Gene3D" id="3.40.50.20">
    <property type="match status" value="1"/>
</dbReference>
<dbReference type="GO" id="GO:0009113">
    <property type="term" value="P:purine nucleobase biosynthetic process"/>
    <property type="evidence" value="ECO:0007669"/>
    <property type="project" value="InterPro"/>
</dbReference>
<evidence type="ECO:0000256" key="5">
    <source>
        <dbReference type="ARBA" id="ARBA00022755"/>
    </source>
</evidence>
<dbReference type="InterPro" id="IPR013815">
    <property type="entry name" value="ATP_grasp_subdomain_1"/>
</dbReference>
<dbReference type="InterPro" id="IPR020559">
    <property type="entry name" value="PRibGlycinamide_synth_CS"/>
</dbReference>
<dbReference type="InterPro" id="IPR020561">
    <property type="entry name" value="PRibGlycinamid_synth_ATP-grasp"/>
</dbReference>
<reference evidence="12" key="1">
    <citation type="journal article" date="2008" name="ISME J.">
        <title>Genomic patterns of recombination, clonal divergence and environment in marine microbial populations.</title>
        <authorList>
            <person name="Konstantinidis K.T."/>
            <person name="Delong E.F."/>
        </authorList>
    </citation>
    <scope>NUCLEOTIDE SEQUENCE</scope>
</reference>
<keyword evidence="6" id="KW-0067">ATP-binding</keyword>
<dbReference type="Pfam" id="PF01071">
    <property type="entry name" value="GARS_A"/>
    <property type="match status" value="1"/>
</dbReference>
<dbReference type="EMBL" id="EU016629">
    <property type="protein sequence ID" value="ABZ08476.1"/>
    <property type="molecule type" value="Genomic_DNA"/>
</dbReference>
<dbReference type="SUPFAM" id="SSF51246">
    <property type="entry name" value="Rudiment single hybrid motif"/>
    <property type="match status" value="1"/>
</dbReference>
<evidence type="ECO:0000256" key="1">
    <source>
        <dbReference type="ARBA" id="ARBA00005174"/>
    </source>
</evidence>
<dbReference type="Pfam" id="PF02844">
    <property type="entry name" value="GARS_N"/>
    <property type="match status" value="1"/>
</dbReference>
<dbReference type="SMART" id="SM01210">
    <property type="entry name" value="GARS_C"/>
    <property type="match status" value="1"/>
</dbReference>
<dbReference type="AlphaFoldDB" id="B3T7B7"/>
<dbReference type="FunFam" id="3.30.1490.20:FF:000006">
    <property type="entry name" value="phosphoribosylamine--glycine ligase, chloroplastic-like"/>
    <property type="match status" value="1"/>
</dbReference>
<keyword evidence="5" id="KW-0658">Purine biosynthesis</keyword>
<evidence type="ECO:0000256" key="10">
    <source>
        <dbReference type="SAM" id="MobiDB-lite"/>
    </source>
</evidence>
<evidence type="ECO:0000313" key="12">
    <source>
        <dbReference type="EMBL" id="ABZ08476.1"/>
    </source>
</evidence>
<feature type="domain" description="ATP-grasp" evidence="11">
    <location>
        <begin position="147"/>
        <end position="353"/>
    </location>
</feature>
<dbReference type="GO" id="GO:0006189">
    <property type="term" value="P:'de novo' IMP biosynthetic process"/>
    <property type="evidence" value="ECO:0007669"/>
    <property type="project" value="UniProtKB-UniPathway"/>
</dbReference>
<evidence type="ECO:0000256" key="4">
    <source>
        <dbReference type="ARBA" id="ARBA00022741"/>
    </source>
</evidence>
<dbReference type="Gene3D" id="3.90.600.10">
    <property type="entry name" value="Phosphoribosylglycinamide synthetase, C-terminal domain"/>
    <property type="match status" value="1"/>
</dbReference>
<dbReference type="NCBIfam" id="TIGR00877">
    <property type="entry name" value="purD"/>
    <property type="match status" value="1"/>
</dbReference>
<keyword evidence="4" id="KW-0547">Nucleotide-binding</keyword>
<dbReference type="SMART" id="SM01209">
    <property type="entry name" value="GARS_A"/>
    <property type="match status" value="1"/>
</dbReference>
<dbReference type="PROSITE" id="PS00184">
    <property type="entry name" value="GARS"/>
    <property type="match status" value="1"/>
</dbReference>
<evidence type="ECO:0000256" key="7">
    <source>
        <dbReference type="ARBA" id="ARBA00038345"/>
    </source>
</evidence>
<organism evidence="12">
    <name type="scientific">uncultured marine microorganism HF4000_APKG3D20</name>
    <dbReference type="NCBI Taxonomy" id="455549"/>
    <lineage>
        <taxon>unclassified sequences</taxon>
        <taxon>environmental samples</taxon>
    </lineage>
</organism>
<dbReference type="InterPro" id="IPR020560">
    <property type="entry name" value="PRibGlycinamide_synth_C-dom"/>
</dbReference>
<dbReference type="InterPro" id="IPR037123">
    <property type="entry name" value="PRibGlycinamide_synth_C_sf"/>
</dbReference>
<sequence>MLVNRRMNGSSKSVSPQQKPFSLDSNAVFQKNPTMAMNDNLKILVLGSGGREHMLARICSKSPLAKEVIVAPGNGGMAKEFASFPVNADDNSAVVELAKREAVDFVVVGPEVPLCNGVVDALNEVGIAAYGPNASGARLEGSKAFTKDFLARHGIPTASYGTFTEVEDALAFLAESAFPMVVKASGLAAGKGVIICQTPEEAENAAREMLSGASFGESGKEVVIEEFLDGEEASLHVIASGESYLTLPMSQDHKKIGEGDLGLNTGGMGAYAPASVVTPDMLADYEENLVRPTLAGLKADGIDFRGTLYVGLMLTKDGPKVLEFNVRFGDPETQVILPMIEDDLVPALLASAKGETMPGTLKFKEGAAMVVVLASKGYPESYPKGEVIRTPVNLPDGTQLIHAGTAQNEAGEIVTSGGRVLGAVGIGSNLEVAAERAYTLCNLVEFDSKYFRRDIGCRELERN</sequence>
<comment type="pathway">
    <text evidence="1">Purine metabolism; IMP biosynthesis via de novo pathway; N(1)-(5-phospho-D-ribosyl)glycinamide from 5-phospho-alpha-D-ribose 1-diphosphate: step 2/2.</text>
</comment>
<dbReference type="InterPro" id="IPR011054">
    <property type="entry name" value="Rudment_hybrid_motif"/>
</dbReference>
<dbReference type="SUPFAM" id="SSF56059">
    <property type="entry name" value="Glutathione synthetase ATP-binding domain-like"/>
    <property type="match status" value="1"/>
</dbReference>
<dbReference type="GO" id="GO:0005524">
    <property type="term" value="F:ATP binding"/>
    <property type="evidence" value="ECO:0007669"/>
    <property type="project" value="UniProtKB-KW"/>
</dbReference>
<dbReference type="PANTHER" id="PTHR43472:SF1">
    <property type="entry name" value="PHOSPHORIBOSYLAMINE--GLYCINE LIGASE, CHLOROPLASTIC"/>
    <property type="match status" value="1"/>
</dbReference>
<proteinExistence type="inferred from homology"/>
<dbReference type="InterPro" id="IPR011761">
    <property type="entry name" value="ATP-grasp"/>
</dbReference>
<dbReference type="InterPro" id="IPR016185">
    <property type="entry name" value="PreATP-grasp_dom_sf"/>
</dbReference>
<evidence type="ECO:0000259" key="11">
    <source>
        <dbReference type="PROSITE" id="PS50975"/>
    </source>
</evidence>
<dbReference type="Gene3D" id="3.30.1490.20">
    <property type="entry name" value="ATP-grasp fold, A domain"/>
    <property type="match status" value="1"/>
</dbReference>
<dbReference type="InterPro" id="IPR000115">
    <property type="entry name" value="PRibGlycinamide_synth"/>
</dbReference>
<dbReference type="InterPro" id="IPR020562">
    <property type="entry name" value="PRibGlycinamide_synth_N"/>
</dbReference>
<name>B3T7B7_9ZZZZ</name>
<dbReference type="EC" id="6.3.4.13" evidence="2"/>
<evidence type="ECO:0000256" key="8">
    <source>
        <dbReference type="ARBA" id="ARBA00042242"/>
    </source>
</evidence>
<dbReference type="PANTHER" id="PTHR43472">
    <property type="entry name" value="PHOSPHORIBOSYLAMINE--GLYCINE LIGASE"/>
    <property type="match status" value="1"/>
</dbReference>